<protein>
    <submittedName>
        <fullName evidence="1">Uncharacterized protein</fullName>
    </submittedName>
</protein>
<proteinExistence type="predicted"/>
<accession>A0ACD1H2S1</accession>
<name>A0ACD1H2S1_9EURO</name>
<reference evidence="1" key="1">
    <citation type="submission" date="2018-02" db="EMBL/GenBank/DDBJ databases">
        <title>The genomes of Aspergillus section Nigri reveals drivers in fungal speciation.</title>
        <authorList>
            <consortium name="DOE Joint Genome Institute"/>
            <person name="Vesth T.C."/>
            <person name="Nybo J."/>
            <person name="Theobald S."/>
            <person name="Brandl J."/>
            <person name="Frisvad J.C."/>
            <person name="Nielsen K.F."/>
            <person name="Lyhne E.K."/>
            <person name="Kogle M.E."/>
            <person name="Kuo A."/>
            <person name="Riley R."/>
            <person name="Clum A."/>
            <person name="Nolan M."/>
            <person name="Lipzen A."/>
            <person name="Salamov A."/>
            <person name="Henrissat B."/>
            <person name="Wiebenga A."/>
            <person name="De vries R.P."/>
            <person name="Grigoriev I.V."/>
            <person name="Mortensen U.H."/>
            <person name="Andersen M.R."/>
            <person name="Baker S.E."/>
        </authorList>
    </citation>
    <scope>NUCLEOTIDE SEQUENCE</scope>
    <source>
        <strain evidence="1">CBS 121060</strain>
    </source>
</reference>
<sequence length="115" mass="11417">MHRLSPGASTRNPLLPLVLSFYYMVYNGVAMVCDGGTVGFPYRACVCAVDPVHCTGDGSVAGGGGDDITTATATATATPTPTPSSLDFGVERVGGSCAGVLGGGGDGVWGLGVFE</sequence>
<keyword evidence="2" id="KW-1185">Reference proteome</keyword>
<gene>
    <name evidence="1" type="ORF">BO66DRAFT_403635</name>
</gene>
<organism evidence="1 2">
    <name type="scientific">Aspergillus aculeatinus CBS 121060</name>
    <dbReference type="NCBI Taxonomy" id="1448322"/>
    <lineage>
        <taxon>Eukaryota</taxon>
        <taxon>Fungi</taxon>
        <taxon>Dikarya</taxon>
        <taxon>Ascomycota</taxon>
        <taxon>Pezizomycotina</taxon>
        <taxon>Eurotiomycetes</taxon>
        <taxon>Eurotiomycetidae</taxon>
        <taxon>Eurotiales</taxon>
        <taxon>Aspergillaceae</taxon>
        <taxon>Aspergillus</taxon>
        <taxon>Aspergillus subgen. Circumdati</taxon>
    </lineage>
</organism>
<evidence type="ECO:0000313" key="1">
    <source>
        <dbReference type="EMBL" id="RAH67683.1"/>
    </source>
</evidence>
<dbReference type="EMBL" id="KZ824972">
    <property type="protein sequence ID" value="RAH67683.1"/>
    <property type="molecule type" value="Genomic_DNA"/>
</dbReference>
<dbReference type="Proteomes" id="UP000249661">
    <property type="component" value="Unassembled WGS sequence"/>
</dbReference>
<evidence type="ECO:0000313" key="2">
    <source>
        <dbReference type="Proteomes" id="UP000249661"/>
    </source>
</evidence>